<feature type="domain" description="HTH araC/xylS-type" evidence="5">
    <location>
        <begin position="678"/>
        <end position="776"/>
    </location>
</feature>
<name>A0ABW2FH65_9BACL</name>
<dbReference type="Gene3D" id="1.10.10.60">
    <property type="entry name" value="Homeodomain-like"/>
    <property type="match status" value="2"/>
</dbReference>
<evidence type="ECO:0000259" key="5">
    <source>
        <dbReference type="PROSITE" id="PS01124"/>
    </source>
</evidence>
<organism evidence="6 7">
    <name type="scientific">Cohnella cellulosilytica</name>
    <dbReference type="NCBI Taxonomy" id="986710"/>
    <lineage>
        <taxon>Bacteria</taxon>
        <taxon>Bacillati</taxon>
        <taxon>Bacillota</taxon>
        <taxon>Bacilli</taxon>
        <taxon>Bacillales</taxon>
        <taxon>Paenibacillaceae</taxon>
        <taxon>Cohnella</taxon>
    </lineage>
</organism>
<dbReference type="PROSITE" id="PS01124">
    <property type="entry name" value="HTH_ARAC_FAMILY_2"/>
    <property type="match status" value="1"/>
</dbReference>
<keyword evidence="3" id="KW-0804">Transcription</keyword>
<sequence length="785" mass="89175">MKTFRESFRVNKLFVKILLSFLSFLLPLVALGALTYNNFVAGLKRDYQEKLRLNLTASTDTVESFWQRIHETSTSFFSDSNVLKLLKPRSQWSETDRANLIYLQASLTKAKFHVNTIVEELFAYADDQYVFNGSGINDFKPYFTKYYSYQGYDETYWTSLLGTVRYVDVLEPRRVNTSFGSQSVITFLTASQIGDQRAILAATVQVDKIWRTFAPILEHGASRIIVADKDGSLIMASDPEFVNEQALTAVLKGIEDAAAKRDSRDAAIEVTVDGNRYMTERSASDSIGWTFYALTPVEAFKQQASGILEFVVSLCLILGVISLVFAFVFSYRIYTPIRRIGEALESGSEGEASGARSSLDLQHIGAGINRLLHHQSEYRGQMELMTQEYLDQSLTQLLQGHTLSKEQRENLLQVMRSRLAFEQEGFLCCAVSLRFKERFLIEIQDVERIVIESKMKNLLHGLMKQYGKAHVLETGDSLYVILFNVGLEDSIAPVRAGMQELVDIFSSDWKYCRLHIGIGTVRQGVEGIAQTYREGLASLQRITDEPDYKIVEYTVNDPARELVYTYADENKLFQLLRIGNKDGAAELIDELARRKDGAHYTLNSLYANVYATGRRFLSEQGIDAEGLLTADDRHLLLNPGRLPALHAERKRVLVDFLHRIIDRTANVIPSRKPSELAATIKAYVEEHYTSDLHLEKIAEEMGVSLKYVSRLFKETYDVNITGFISELRIDKAKELLRDTDLLVAAISKEVGIFDRTTFLRTFKKFEGLSPNDYRRQAREAGKQEE</sequence>
<dbReference type="Pfam" id="PF12833">
    <property type="entry name" value="HTH_18"/>
    <property type="match status" value="1"/>
</dbReference>
<evidence type="ECO:0000313" key="6">
    <source>
        <dbReference type="EMBL" id="MFC7151494.1"/>
    </source>
</evidence>
<evidence type="ECO:0000256" key="2">
    <source>
        <dbReference type="ARBA" id="ARBA00023125"/>
    </source>
</evidence>
<dbReference type="Pfam" id="PF17853">
    <property type="entry name" value="GGDEF_2"/>
    <property type="match status" value="1"/>
</dbReference>
<dbReference type="RefSeq" id="WP_378044792.1">
    <property type="nucleotide sequence ID" value="NZ_JBHMDN010000006.1"/>
</dbReference>
<dbReference type="Proteomes" id="UP001596378">
    <property type="component" value="Unassembled WGS sequence"/>
</dbReference>
<accession>A0ABW2FH65</accession>
<reference evidence="7" key="1">
    <citation type="journal article" date="2019" name="Int. J. Syst. Evol. Microbiol.">
        <title>The Global Catalogue of Microorganisms (GCM) 10K type strain sequencing project: providing services to taxonomists for standard genome sequencing and annotation.</title>
        <authorList>
            <consortium name="The Broad Institute Genomics Platform"/>
            <consortium name="The Broad Institute Genome Sequencing Center for Infectious Disease"/>
            <person name="Wu L."/>
            <person name="Ma J."/>
        </authorList>
    </citation>
    <scope>NUCLEOTIDE SEQUENCE [LARGE SCALE GENOMIC DNA]</scope>
    <source>
        <strain evidence="7">KCTC 12907</strain>
    </source>
</reference>
<keyword evidence="1" id="KW-0805">Transcription regulation</keyword>
<gene>
    <name evidence="6" type="ORF">ACFQMJ_23390</name>
</gene>
<dbReference type="EMBL" id="JBHTAI010000016">
    <property type="protein sequence ID" value="MFC7151494.1"/>
    <property type="molecule type" value="Genomic_DNA"/>
</dbReference>
<keyword evidence="4" id="KW-1133">Transmembrane helix</keyword>
<dbReference type="InterPro" id="IPR018060">
    <property type="entry name" value="HTH_AraC"/>
</dbReference>
<protein>
    <submittedName>
        <fullName evidence="6">Helix-turn-helix domain-containing protein</fullName>
    </submittedName>
</protein>
<keyword evidence="7" id="KW-1185">Reference proteome</keyword>
<proteinExistence type="predicted"/>
<keyword evidence="2" id="KW-0238">DNA-binding</keyword>
<dbReference type="PANTHER" id="PTHR43280:SF2">
    <property type="entry name" value="HTH-TYPE TRANSCRIPTIONAL REGULATOR EXSA"/>
    <property type="match status" value="1"/>
</dbReference>
<dbReference type="InterPro" id="IPR041522">
    <property type="entry name" value="CdaR_GGDEF"/>
</dbReference>
<dbReference type="PANTHER" id="PTHR43280">
    <property type="entry name" value="ARAC-FAMILY TRANSCRIPTIONAL REGULATOR"/>
    <property type="match status" value="1"/>
</dbReference>
<evidence type="ECO:0000256" key="3">
    <source>
        <dbReference type="ARBA" id="ARBA00023163"/>
    </source>
</evidence>
<evidence type="ECO:0000256" key="1">
    <source>
        <dbReference type="ARBA" id="ARBA00023015"/>
    </source>
</evidence>
<dbReference type="SUPFAM" id="SSF46689">
    <property type="entry name" value="Homeodomain-like"/>
    <property type="match status" value="2"/>
</dbReference>
<evidence type="ECO:0000313" key="7">
    <source>
        <dbReference type="Proteomes" id="UP001596378"/>
    </source>
</evidence>
<keyword evidence="4" id="KW-0812">Transmembrane</keyword>
<comment type="caution">
    <text evidence="6">The sequence shown here is derived from an EMBL/GenBank/DDBJ whole genome shotgun (WGS) entry which is preliminary data.</text>
</comment>
<feature type="transmembrane region" description="Helical" evidence="4">
    <location>
        <begin position="310"/>
        <end position="331"/>
    </location>
</feature>
<keyword evidence="4" id="KW-0472">Membrane</keyword>
<dbReference type="InterPro" id="IPR009057">
    <property type="entry name" value="Homeodomain-like_sf"/>
</dbReference>
<dbReference type="SMART" id="SM00342">
    <property type="entry name" value="HTH_ARAC"/>
    <property type="match status" value="1"/>
</dbReference>
<evidence type="ECO:0000256" key="4">
    <source>
        <dbReference type="SAM" id="Phobius"/>
    </source>
</evidence>